<evidence type="ECO:0000256" key="3">
    <source>
        <dbReference type="ARBA" id="ARBA00022475"/>
    </source>
</evidence>
<feature type="transmembrane region" description="Helical" evidence="8">
    <location>
        <begin position="218"/>
        <end position="239"/>
    </location>
</feature>
<keyword evidence="6 8" id="KW-1133">Transmembrane helix</keyword>
<dbReference type="STRING" id="1332264.BW730_14020"/>
<evidence type="ECO:0000256" key="6">
    <source>
        <dbReference type="ARBA" id="ARBA00022989"/>
    </source>
</evidence>
<dbReference type="InterPro" id="IPR001851">
    <property type="entry name" value="ABC_transp_permease"/>
</dbReference>
<feature type="transmembrane region" description="Helical" evidence="8">
    <location>
        <begin position="94"/>
        <end position="116"/>
    </location>
</feature>
<dbReference type="KEGG" id="tes:BW730_14020"/>
<keyword evidence="7 8" id="KW-0472">Membrane</keyword>
<gene>
    <name evidence="9" type="ORF">BW730_14020</name>
</gene>
<accession>A0A1Q2CQS1</accession>
<dbReference type="AlphaFoldDB" id="A0A1Q2CQS1"/>
<dbReference type="OrthoDB" id="9808136at2"/>
<feature type="transmembrane region" description="Helical" evidence="8">
    <location>
        <begin position="302"/>
        <end position="319"/>
    </location>
</feature>
<comment type="subcellular location">
    <subcellularLocation>
        <location evidence="1">Cell membrane</location>
        <topology evidence="1">Multi-pass membrane protein</topology>
    </subcellularLocation>
</comment>
<organism evidence="9 10">
    <name type="scientific">Tessaracoccus aquimaris</name>
    <dbReference type="NCBI Taxonomy" id="1332264"/>
    <lineage>
        <taxon>Bacteria</taxon>
        <taxon>Bacillati</taxon>
        <taxon>Actinomycetota</taxon>
        <taxon>Actinomycetes</taxon>
        <taxon>Propionibacteriales</taxon>
        <taxon>Propionibacteriaceae</taxon>
        <taxon>Tessaracoccus</taxon>
    </lineage>
</organism>
<keyword evidence="2" id="KW-0813">Transport</keyword>
<feature type="transmembrane region" description="Helical" evidence="8">
    <location>
        <begin position="43"/>
        <end position="63"/>
    </location>
</feature>
<name>A0A1Q2CQS1_9ACTN</name>
<evidence type="ECO:0000256" key="4">
    <source>
        <dbReference type="ARBA" id="ARBA00022519"/>
    </source>
</evidence>
<feature type="transmembrane region" description="Helical" evidence="8">
    <location>
        <begin position="128"/>
        <end position="147"/>
    </location>
</feature>
<keyword evidence="10" id="KW-1185">Reference proteome</keyword>
<proteinExistence type="predicted"/>
<evidence type="ECO:0000256" key="2">
    <source>
        <dbReference type="ARBA" id="ARBA00022448"/>
    </source>
</evidence>
<protein>
    <submittedName>
        <fullName evidence="9">Sugar ABC transporter permease</fullName>
    </submittedName>
</protein>
<feature type="transmembrane region" description="Helical" evidence="8">
    <location>
        <begin position="167"/>
        <end position="189"/>
    </location>
</feature>
<reference evidence="10" key="1">
    <citation type="submission" date="2017-02" db="EMBL/GenBank/DDBJ databases">
        <title>Tessaracoccus aquaemaris sp. nov., isolated from the intestine of a Korean rockfish, Sebastes schlegelii, in a marine aquaculture pond.</title>
        <authorList>
            <person name="Tak E.J."/>
            <person name="Bae J.-W."/>
        </authorList>
    </citation>
    <scope>NUCLEOTIDE SEQUENCE [LARGE SCALE GENOMIC DNA]</scope>
    <source>
        <strain evidence="10">NSG39</strain>
    </source>
</reference>
<dbReference type="GO" id="GO:0005886">
    <property type="term" value="C:plasma membrane"/>
    <property type="evidence" value="ECO:0007669"/>
    <property type="project" value="UniProtKB-SubCell"/>
</dbReference>
<dbReference type="Proteomes" id="UP000188145">
    <property type="component" value="Chromosome"/>
</dbReference>
<keyword evidence="4" id="KW-0997">Cell inner membrane</keyword>
<keyword evidence="5 8" id="KW-0812">Transmembrane</keyword>
<evidence type="ECO:0000313" key="10">
    <source>
        <dbReference type="Proteomes" id="UP000188145"/>
    </source>
</evidence>
<keyword evidence="3" id="KW-1003">Cell membrane</keyword>
<dbReference type="CDD" id="cd06579">
    <property type="entry name" value="TM_PBP1_transp_AraH_like"/>
    <property type="match status" value="1"/>
</dbReference>
<feature type="transmembrane region" description="Helical" evidence="8">
    <location>
        <begin position="276"/>
        <end position="296"/>
    </location>
</feature>
<feature type="transmembrane region" description="Helical" evidence="8">
    <location>
        <begin position="251"/>
        <end position="269"/>
    </location>
</feature>
<dbReference type="EMBL" id="CP019606">
    <property type="protein sequence ID" value="AQP48457.1"/>
    <property type="molecule type" value="Genomic_DNA"/>
</dbReference>
<evidence type="ECO:0000256" key="1">
    <source>
        <dbReference type="ARBA" id="ARBA00004651"/>
    </source>
</evidence>
<dbReference type="Pfam" id="PF02653">
    <property type="entry name" value="BPD_transp_2"/>
    <property type="match status" value="1"/>
</dbReference>
<feature type="transmembrane region" description="Helical" evidence="8">
    <location>
        <begin position="7"/>
        <end position="31"/>
    </location>
</feature>
<dbReference type="PANTHER" id="PTHR32196">
    <property type="entry name" value="ABC TRANSPORTER PERMEASE PROTEIN YPHD-RELATED-RELATED"/>
    <property type="match status" value="1"/>
</dbReference>
<evidence type="ECO:0000256" key="5">
    <source>
        <dbReference type="ARBA" id="ARBA00022692"/>
    </source>
</evidence>
<evidence type="ECO:0000313" key="9">
    <source>
        <dbReference type="EMBL" id="AQP48457.1"/>
    </source>
</evidence>
<dbReference type="PANTHER" id="PTHR32196:SF21">
    <property type="entry name" value="ABC TRANSPORTER PERMEASE PROTEIN YPHD-RELATED"/>
    <property type="match status" value="1"/>
</dbReference>
<evidence type="ECO:0000256" key="8">
    <source>
        <dbReference type="SAM" id="Phobius"/>
    </source>
</evidence>
<dbReference type="GO" id="GO:0022857">
    <property type="term" value="F:transmembrane transporter activity"/>
    <property type="evidence" value="ECO:0007669"/>
    <property type="project" value="InterPro"/>
</dbReference>
<dbReference type="RefSeq" id="WP_077686793.1">
    <property type="nucleotide sequence ID" value="NZ_CP019606.1"/>
</dbReference>
<sequence>MKNNPRVAAILRALAPLLALAILVIVMSVIAPEFRTVNNGMNILRQTAVNGFLSAGMLVVLITAGIDLSVGANAILSACVMAMLMSTFGLTNPILLLVAAIVTGTLVGVVNGLLLTKLKLPHPFVSTLGMKFVLAGLALFVVSTRTISGFPDAVTWLGSADFLRGAGFNGIPGSFLALLLTFALLHLLLTRTALGRSIYAVGGNPEATRLSGINTDRVLTFVYGLSGFVSALAGIVIVGRSGVANPSAAMGGNYETDAIAACIIGGASFTGGKGTVWGTLIGCLIIAVIRNGLTIMNAQSDVQFMVIGAVIIVAVFIDVRRTASEEKRRRLAAA</sequence>
<evidence type="ECO:0000256" key="7">
    <source>
        <dbReference type="ARBA" id="ARBA00023136"/>
    </source>
</evidence>